<dbReference type="GO" id="GO:0044718">
    <property type="term" value="P:siderophore transmembrane transport"/>
    <property type="evidence" value="ECO:0007669"/>
    <property type="project" value="TreeGrafter"/>
</dbReference>
<evidence type="ECO:0000313" key="14">
    <source>
        <dbReference type="EMBL" id="CUU39426.1"/>
    </source>
</evidence>
<evidence type="ECO:0000313" key="15">
    <source>
        <dbReference type="EMBL" id="TLD79464.1"/>
    </source>
</evidence>
<dbReference type="OrthoDB" id="5389752at2"/>
<gene>
    <name evidence="14" type="ORF">BN2458_PEG0540</name>
    <name evidence="15" type="ORF">LS75_000550</name>
</gene>
<keyword evidence="16" id="KW-1185">Reference proteome</keyword>
<dbReference type="InterPro" id="IPR039426">
    <property type="entry name" value="TonB-dep_rcpt-like"/>
</dbReference>
<evidence type="ECO:0000256" key="7">
    <source>
        <dbReference type="ARBA" id="ARBA00023136"/>
    </source>
</evidence>
<dbReference type="KEGG" id="hty:BN2458_PEG0540"/>
<evidence type="ECO:0000259" key="13">
    <source>
        <dbReference type="Pfam" id="PF07715"/>
    </source>
</evidence>
<dbReference type="STRING" id="76936.BN2458_PEG0540"/>
<dbReference type="AlphaFoldDB" id="A0A099UCW0"/>
<evidence type="ECO:0000313" key="16">
    <source>
        <dbReference type="Proteomes" id="UP000029925"/>
    </source>
</evidence>
<name>A0A099UCW0_9HELI</name>
<keyword evidence="6 11" id="KW-0798">TonB box</keyword>
<dbReference type="GO" id="GO:0015344">
    <property type="term" value="F:siderophore uptake transmembrane transporter activity"/>
    <property type="evidence" value="ECO:0007669"/>
    <property type="project" value="TreeGrafter"/>
</dbReference>
<evidence type="ECO:0000259" key="12">
    <source>
        <dbReference type="Pfam" id="PF00593"/>
    </source>
</evidence>
<reference evidence="17" key="2">
    <citation type="submission" date="2015-11" db="EMBL/GenBank/DDBJ databases">
        <authorList>
            <person name="Anvar S.Y."/>
        </authorList>
    </citation>
    <scope>NUCLEOTIDE SEQUENCE [LARGE SCALE GENOMIC DNA]</scope>
</reference>
<evidence type="ECO:0000256" key="4">
    <source>
        <dbReference type="ARBA" id="ARBA00022692"/>
    </source>
</evidence>
<feature type="domain" description="TonB-dependent receptor plug" evidence="13">
    <location>
        <begin position="47"/>
        <end position="152"/>
    </location>
</feature>
<keyword evidence="7 10" id="KW-0472">Membrane</keyword>
<evidence type="ECO:0000313" key="17">
    <source>
        <dbReference type="Proteomes" id="UP000064525"/>
    </source>
</evidence>
<dbReference type="InterPro" id="IPR012910">
    <property type="entry name" value="Plug_dom"/>
</dbReference>
<dbReference type="SUPFAM" id="SSF56935">
    <property type="entry name" value="Porins"/>
    <property type="match status" value="1"/>
</dbReference>
<organism evidence="14 17">
    <name type="scientific">Helicobacter typhlonius</name>
    <dbReference type="NCBI Taxonomy" id="76936"/>
    <lineage>
        <taxon>Bacteria</taxon>
        <taxon>Pseudomonadati</taxon>
        <taxon>Campylobacterota</taxon>
        <taxon>Epsilonproteobacteria</taxon>
        <taxon>Campylobacterales</taxon>
        <taxon>Helicobacteraceae</taxon>
        <taxon>Helicobacter</taxon>
    </lineage>
</organism>
<dbReference type="Gene3D" id="2.40.170.20">
    <property type="entry name" value="TonB-dependent receptor, beta-barrel domain"/>
    <property type="match status" value="1"/>
</dbReference>
<dbReference type="PANTHER" id="PTHR30069:SF29">
    <property type="entry name" value="HEMOGLOBIN AND HEMOGLOBIN-HAPTOGLOBIN-BINDING PROTEIN 1-RELATED"/>
    <property type="match status" value="1"/>
</dbReference>
<comment type="similarity">
    <text evidence="10 11">Belongs to the TonB-dependent receptor family.</text>
</comment>
<reference evidence="14" key="3">
    <citation type="submission" date="2015-11" db="EMBL/GenBank/DDBJ databases">
        <authorList>
            <person name="Zhang Y."/>
            <person name="Guo Z."/>
        </authorList>
    </citation>
    <scope>NUCLEOTIDE SEQUENCE</scope>
    <source>
        <strain evidence="14">1</strain>
    </source>
</reference>
<sequence length="732" mass="81757">MFYLPRFVASLSFLSLFVLTRCVNAYGIESYTFSPSIVKESALATDVEKIPGNASVLNARQIQNMPNTKITDTLKKLAGVRVDNDTSFNPRPKIKIRGINYGTLLMLDGVILSDLEGESRILNQISLYDVERVEVARGTFSSLYGAGAIGGVVNFITAMPSEFSSQIIISYGDEFVKDTADKNLIRAYANVGDVFFDKKLRLKLSAGYTQSEGYPSFPTTLPSGIQAPNDISGITTDKAGNLIIGDGGKRNYHIYDVRLKAEYGINDSHMLSAMLSFSNHSYKFKHFTSYITDNAGQSTNLVDGKDYFVGSGIGGIGNYSHLLGNLTYEHDFDSSSLKLSFSSMNLFSLWQDATQDEGNRYGGAGGTQDIDSTSNYIDIIYTMNLGSRHTLISAAQFRYYDFVQHNRNMTNWKVSSTRTDTYRSYGGKAFVASAFMNLHSSLSQSLSSSLGIRYDYWRNYAGYLTNTLNPTTNRHNQGAIASILSPKLSLNYTPESTQGLIFKTSLGSGFRMPTMRDMYQFTHGNTFWEINPDLKQESALSFDIGAEYYNKSFEGKLYYYDTELWDMIYRSGAGNQNNPYKNINAGRGRIHGAELSAQVPIMRDVFIEGNYTLTLTKILKNDAKPNTEGKQLAATPKHMANIALNYFPQYGFYGSIWAYYAPAFFADDMNTPALKNTYGNYEAQFTLNAKCGYNFKNGIDLSASFANITNNRYYDFYRVAGASYALQLRYKI</sequence>
<dbReference type="Proteomes" id="UP000029925">
    <property type="component" value="Unassembled WGS sequence"/>
</dbReference>
<comment type="subcellular location">
    <subcellularLocation>
        <location evidence="1 10">Cell outer membrane</location>
        <topology evidence="1 10">Multi-pass membrane protein</topology>
    </subcellularLocation>
</comment>
<keyword evidence="5" id="KW-0732">Signal</keyword>
<evidence type="ECO:0000256" key="9">
    <source>
        <dbReference type="ARBA" id="ARBA00023237"/>
    </source>
</evidence>
<evidence type="ECO:0000256" key="5">
    <source>
        <dbReference type="ARBA" id="ARBA00022729"/>
    </source>
</evidence>
<dbReference type="RefSeq" id="WP_034342890.1">
    <property type="nucleotide sequence ID" value="NZ_CAOMJD010000029.1"/>
</dbReference>
<keyword evidence="8 14" id="KW-0675">Receptor</keyword>
<dbReference type="PANTHER" id="PTHR30069">
    <property type="entry name" value="TONB-DEPENDENT OUTER MEMBRANE RECEPTOR"/>
    <property type="match status" value="1"/>
</dbReference>
<keyword evidence="2 10" id="KW-0813">Transport</keyword>
<dbReference type="InterPro" id="IPR036942">
    <property type="entry name" value="Beta-barrel_TonB_sf"/>
</dbReference>
<evidence type="ECO:0000256" key="6">
    <source>
        <dbReference type="ARBA" id="ARBA00023077"/>
    </source>
</evidence>
<dbReference type="GeneID" id="78150839"/>
<evidence type="ECO:0000256" key="1">
    <source>
        <dbReference type="ARBA" id="ARBA00004571"/>
    </source>
</evidence>
<proteinExistence type="inferred from homology"/>
<evidence type="ECO:0000256" key="11">
    <source>
        <dbReference type="RuleBase" id="RU003357"/>
    </source>
</evidence>
<dbReference type="Pfam" id="PF07715">
    <property type="entry name" value="Plug"/>
    <property type="match status" value="1"/>
</dbReference>
<dbReference type="PROSITE" id="PS52016">
    <property type="entry name" value="TONB_DEPENDENT_REC_3"/>
    <property type="match status" value="1"/>
</dbReference>
<evidence type="ECO:0000256" key="8">
    <source>
        <dbReference type="ARBA" id="ARBA00023170"/>
    </source>
</evidence>
<dbReference type="InterPro" id="IPR037066">
    <property type="entry name" value="Plug_dom_sf"/>
</dbReference>
<evidence type="ECO:0000256" key="10">
    <source>
        <dbReference type="PROSITE-ProRule" id="PRU01360"/>
    </source>
</evidence>
<dbReference type="CDD" id="cd01347">
    <property type="entry name" value="ligand_gated_channel"/>
    <property type="match status" value="1"/>
</dbReference>
<evidence type="ECO:0000256" key="2">
    <source>
        <dbReference type="ARBA" id="ARBA00022448"/>
    </source>
</evidence>
<feature type="domain" description="TonB-dependent receptor-like beta-barrel" evidence="12">
    <location>
        <begin position="276"/>
        <end position="708"/>
    </location>
</feature>
<protein>
    <submittedName>
        <fullName evidence="14 15">TonB-dependent receptor</fullName>
    </submittedName>
</protein>
<dbReference type="EMBL" id="LN907858">
    <property type="protein sequence ID" value="CUU39426.1"/>
    <property type="molecule type" value="Genomic_DNA"/>
</dbReference>
<dbReference type="Proteomes" id="UP000064525">
    <property type="component" value="Chromosome I"/>
</dbReference>
<keyword evidence="9 10" id="KW-0998">Cell outer membrane</keyword>
<evidence type="ECO:0000256" key="3">
    <source>
        <dbReference type="ARBA" id="ARBA00022452"/>
    </source>
</evidence>
<keyword evidence="4 10" id="KW-0812">Transmembrane</keyword>
<dbReference type="InterPro" id="IPR000531">
    <property type="entry name" value="Beta-barrel_TonB"/>
</dbReference>
<reference evidence="15 16" key="1">
    <citation type="journal article" date="2014" name="Genome Announc.">
        <title>Draft genome sequences of eight enterohepatic helicobacter species isolated from both laboratory and wild rodents.</title>
        <authorList>
            <person name="Sheh A."/>
            <person name="Shen Z."/>
            <person name="Fox J.G."/>
        </authorList>
    </citation>
    <scope>NUCLEOTIDE SEQUENCE [LARGE SCALE GENOMIC DNA]</scope>
    <source>
        <strain evidence="15 16">MIT 98-6810</strain>
    </source>
</reference>
<dbReference type="Pfam" id="PF00593">
    <property type="entry name" value="TonB_dep_Rec_b-barrel"/>
    <property type="match status" value="1"/>
</dbReference>
<dbReference type="Gene3D" id="2.170.130.10">
    <property type="entry name" value="TonB-dependent receptor, plug domain"/>
    <property type="match status" value="1"/>
</dbReference>
<accession>A0A099UCW0</accession>
<dbReference type="GO" id="GO:0009279">
    <property type="term" value="C:cell outer membrane"/>
    <property type="evidence" value="ECO:0007669"/>
    <property type="project" value="UniProtKB-SubCell"/>
</dbReference>
<dbReference type="EMBL" id="JRPF02000001">
    <property type="protein sequence ID" value="TLD79464.1"/>
    <property type="molecule type" value="Genomic_DNA"/>
</dbReference>
<dbReference type="PATRIC" id="fig|76936.10.peg.528"/>
<keyword evidence="3 10" id="KW-1134">Transmembrane beta strand</keyword>